<dbReference type="InParanoid" id="T0S940"/>
<sequence>MSLARAVRLARQPLKRAFSTSPPPGASAADNSSFFQILGMAGVIGGVAYVYRDPDVLPHAIKQFLPIQEPQGKSMTLEEYEVWRASQGVPSGSTAITSTKKQSVIDDEPVVATEDVPVAAAEPTVNRESILKALDEAREQEASFFAELKANRAKPTDEEREMLQVFKSEKARLKKQLKAFPPQK</sequence>
<accession>T0S940</accession>
<reference evidence="1 2" key="1">
    <citation type="submission" date="2012-04" db="EMBL/GenBank/DDBJ databases">
        <title>The Genome Sequence of Saprolegnia declina VS20.</title>
        <authorList>
            <consortium name="The Broad Institute Genome Sequencing Platform"/>
            <person name="Russ C."/>
            <person name="Nusbaum C."/>
            <person name="Tyler B."/>
            <person name="van West P."/>
            <person name="Dieguez-Uribeondo J."/>
            <person name="de Bruijn I."/>
            <person name="Tripathy S."/>
            <person name="Jiang R."/>
            <person name="Young S.K."/>
            <person name="Zeng Q."/>
            <person name="Gargeya S."/>
            <person name="Fitzgerald M."/>
            <person name="Haas B."/>
            <person name="Abouelleil A."/>
            <person name="Alvarado L."/>
            <person name="Arachchi H.M."/>
            <person name="Berlin A."/>
            <person name="Chapman S.B."/>
            <person name="Goldberg J."/>
            <person name="Griggs A."/>
            <person name="Gujja S."/>
            <person name="Hansen M."/>
            <person name="Howarth C."/>
            <person name="Imamovic A."/>
            <person name="Larimer J."/>
            <person name="McCowen C."/>
            <person name="Montmayeur A."/>
            <person name="Murphy C."/>
            <person name="Neiman D."/>
            <person name="Pearson M."/>
            <person name="Priest M."/>
            <person name="Roberts A."/>
            <person name="Saif S."/>
            <person name="Shea T."/>
            <person name="Sisk P."/>
            <person name="Sykes S."/>
            <person name="Wortman J."/>
            <person name="Nusbaum C."/>
            <person name="Birren B."/>
        </authorList>
    </citation>
    <scope>NUCLEOTIDE SEQUENCE [LARGE SCALE GENOMIC DNA]</scope>
    <source>
        <strain evidence="1 2">VS20</strain>
    </source>
</reference>
<evidence type="ECO:0000313" key="1">
    <source>
        <dbReference type="EMBL" id="EQC41833.1"/>
    </source>
</evidence>
<keyword evidence="2" id="KW-1185">Reference proteome</keyword>
<dbReference type="OMA" id="LEEYEHW"/>
<proteinExistence type="predicted"/>
<gene>
    <name evidence="1" type="ORF">SDRG_00692</name>
</gene>
<dbReference type="GeneID" id="19941419"/>
<name>T0S940_SAPDV</name>
<dbReference type="eggNOG" id="ENOG502S2BM">
    <property type="taxonomic scope" value="Eukaryota"/>
</dbReference>
<dbReference type="OrthoDB" id="70660at2759"/>
<dbReference type="AlphaFoldDB" id="T0S940"/>
<dbReference type="Proteomes" id="UP000030762">
    <property type="component" value="Unassembled WGS sequence"/>
</dbReference>
<dbReference type="VEuPathDB" id="FungiDB:SDRG_00692"/>
<protein>
    <submittedName>
        <fullName evidence="1">Uncharacterized protein</fullName>
    </submittedName>
</protein>
<dbReference type="EMBL" id="JH767133">
    <property type="protein sequence ID" value="EQC41833.1"/>
    <property type="molecule type" value="Genomic_DNA"/>
</dbReference>
<dbReference type="RefSeq" id="XP_008604402.1">
    <property type="nucleotide sequence ID" value="XM_008606180.1"/>
</dbReference>
<organism evidence="1 2">
    <name type="scientific">Saprolegnia diclina (strain VS20)</name>
    <dbReference type="NCBI Taxonomy" id="1156394"/>
    <lineage>
        <taxon>Eukaryota</taxon>
        <taxon>Sar</taxon>
        <taxon>Stramenopiles</taxon>
        <taxon>Oomycota</taxon>
        <taxon>Saprolegniomycetes</taxon>
        <taxon>Saprolegniales</taxon>
        <taxon>Saprolegniaceae</taxon>
        <taxon>Saprolegnia</taxon>
    </lineage>
</organism>
<evidence type="ECO:0000313" key="2">
    <source>
        <dbReference type="Proteomes" id="UP000030762"/>
    </source>
</evidence>